<dbReference type="SUPFAM" id="SSF46785">
    <property type="entry name" value="Winged helix' DNA-binding domain"/>
    <property type="match status" value="1"/>
</dbReference>
<sequence length="301" mass="33109">MHSNFLKYFDEVARQGSIRKAASILNVSSTTVNRKILDVESQLGTPLFDRTPEGVALTSVGTILLEHCRKTLYDFERAKIMMDDLRDMRTGHLQLSTIDSVAYGILPDALRQFSRKFPDISFSVTTAQPDVIMQSVAAGEIDVAISFLMDLHPDVRVVNEKSAPFGIIIRPDHPLAGRPNVRLVDVAGNRFVRTTDARGGNSYLDHRVANVANKLKTHVYSNNLFVAKEMILAGHGVGIYTKIGFLDEIRAGKLCFVPLLEDGLSDIRVATLVSASSGLGPVKHHICKVIGDLLTDLRLDS</sequence>
<dbReference type="GO" id="GO:0005829">
    <property type="term" value="C:cytosol"/>
    <property type="evidence" value="ECO:0007669"/>
    <property type="project" value="TreeGrafter"/>
</dbReference>
<dbReference type="EMBL" id="QCYG01000003">
    <property type="protein sequence ID" value="PVA07406.1"/>
    <property type="molecule type" value="Genomic_DNA"/>
</dbReference>
<dbReference type="Pfam" id="PF00126">
    <property type="entry name" value="HTH_1"/>
    <property type="match status" value="1"/>
</dbReference>
<protein>
    <submittedName>
        <fullName evidence="6">LysR family transcriptional regulator</fullName>
    </submittedName>
</protein>
<evidence type="ECO:0000256" key="2">
    <source>
        <dbReference type="ARBA" id="ARBA00023015"/>
    </source>
</evidence>
<dbReference type="InterPro" id="IPR005119">
    <property type="entry name" value="LysR_subst-bd"/>
</dbReference>
<feature type="domain" description="HTH lysR-type" evidence="5">
    <location>
        <begin position="1"/>
        <end position="58"/>
    </location>
</feature>
<dbReference type="InterPro" id="IPR036390">
    <property type="entry name" value="WH_DNA-bd_sf"/>
</dbReference>
<dbReference type="GO" id="GO:0003700">
    <property type="term" value="F:DNA-binding transcription factor activity"/>
    <property type="evidence" value="ECO:0007669"/>
    <property type="project" value="InterPro"/>
</dbReference>
<comment type="similarity">
    <text evidence="1">Belongs to the LysR transcriptional regulatory family.</text>
</comment>
<reference evidence="6 7" key="1">
    <citation type="submission" date="2018-04" db="EMBL/GenBank/DDBJ databases">
        <title>Pelagivirga bohaiensis gen. nov., sp. nov., a bacterium isolated from the Bohai Sea.</title>
        <authorList>
            <person name="Ji X."/>
        </authorList>
    </citation>
    <scope>NUCLEOTIDE SEQUENCE [LARGE SCALE GENOMIC DNA]</scope>
    <source>
        <strain evidence="6 7">BH-SD16</strain>
    </source>
</reference>
<dbReference type="CDD" id="cd05466">
    <property type="entry name" value="PBP2_LTTR_substrate"/>
    <property type="match status" value="1"/>
</dbReference>
<organism evidence="6 7">
    <name type="scientific">Thalassorhabdomicrobium marinisediminis</name>
    <dbReference type="NCBI Taxonomy" id="2170577"/>
    <lineage>
        <taxon>Bacteria</taxon>
        <taxon>Pseudomonadati</taxon>
        <taxon>Pseudomonadota</taxon>
        <taxon>Alphaproteobacteria</taxon>
        <taxon>Rhodobacterales</taxon>
        <taxon>Paracoccaceae</taxon>
        <taxon>Thalassorhabdomicrobium</taxon>
    </lineage>
</organism>
<evidence type="ECO:0000313" key="7">
    <source>
        <dbReference type="Proteomes" id="UP000244817"/>
    </source>
</evidence>
<dbReference type="Gene3D" id="1.10.10.10">
    <property type="entry name" value="Winged helix-like DNA-binding domain superfamily/Winged helix DNA-binding domain"/>
    <property type="match status" value="1"/>
</dbReference>
<dbReference type="InterPro" id="IPR050950">
    <property type="entry name" value="HTH-type_LysR_regulators"/>
</dbReference>
<evidence type="ECO:0000256" key="3">
    <source>
        <dbReference type="ARBA" id="ARBA00023125"/>
    </source>
</evidence>
<name>A0A2T7FZ11_9RHOB</name>
<dbReference type="PROSITE" id="PS50931">
    <property type="entry name" value="HTH_LYSR"/>
    <property type="match status" value="1"/>
</dbReference>
<dbReference type="OrthoDB" id="8479870at2"/>
<accession>A0A2T7FZ11</accession>
<dbReference type="PANTHER" id="PTHR30419">
    <property type="entry name" value="HTH-TYPE TRANSCRIPTIONAL REGULATOR YBHD"/>
    <property type="match status" value="1"/>
</dbReference>
<dbReference type="RefSeq" id="WP_108640233.1">
    <property type="nucleotide sequence ID" value="NZ_QCYG01000003.1"/>
</dbReference>
<keyword evidence="7" id="KW-1185">Reference proteome</keyword>
<keyword evidence="2" id="KW-0805">Transcription regulation</keyword>
<dbReference type="InterPro" id="IPR000847">
    <property type="entry name" value="LysR_HTH_N"/>
</dbReference>
<evidence type="ECO:0000256" key="1">
    <source>
        <dbReference type="ARBA" id="ARBA00009437"/>
    </source>
</evidence>
<evidence type="ECO:0000259" key="5">
    <source>
        <dbReference type="PROSITE" id="PS50931"/>
    </source>
</evidence>
<comment type="caution">
    <text evidence="6">The sequence shown here is derived from an EMBL/GenBank/DDBJ whole genome shotgun (WGS) entry which is preliminary data.</text>
</comment>
<dbReference type="AlphaFoldDB" id="A0A2T7FZ11"/>
<evidence type="ECO:0000313" key="6">
    <source>
        <dbReference type="EMBL" id="PVA07406.1"/>
    </source>
</evidence>
<dbReference type="InterPro" id="IPR036388">
    <property type="entry name" value="WH-like_DNA-bd_sf"/>
</dbReference>
<dbReference type="GO" id="GO:0003677">
    <property type="term" value="F:DNA binding"/>
    <property type="evidence" value="ECO:0007669"/>
    <property type="project" value="UniProtKB-KW"/>
</dbReference>
<dbReference type="Pfam" id="PF03466">
    <property type="entry name" value="LysR_substrate"/>
    <property type="match status" value="1"/>
</dbReference>
<dbReference type="PANTHER" id="PTHR30419:SF8">
    <property type="entry name" value="NITROGEN ASSIMILATION TRANSCRIPTIONAL ACTIVATOR-RELATED"/>
    <property type="match status" value="1"/>
</dbReference>
<keyword evidence="4" id="KW-0804">Transcription</keyword>
<dbReference type="Proteomes" id="UP000244817">
    <property type="component" value="Unassembled WGS sequence"/>
</dbReference>
<dbReference type="Gene3D" id="3.40.190.10">
    <property type="entry name" value="Periplasmic binding protein-like II"/>
    <property type="match status" value="2"/>
</dbReference>
<gene>
    <name evidence="6" type="ORF">DC363_06075</name>
</gene>
<evidence type="ECO:0000256" key="4">
    <source>
        <dbReference type="ARBA" id="ARBA00023163"/>
    </source>
</evidence>
<proteinExistence type="inferred from homology"/>
<dbReference type="SUPFAM" id="SSF53850">
    <property type="entry name" value="Periplasmic binding protein-like II"/>
    <property type="match status" value="1"/>
</dbReference>
<keyword evidence="3" id="KW-0238">DNA-binding</keyword>